<protein>
    <submittedName>
        <fullName evidence="1">Uncharacterized protein</fullName>
    </submittedName>
</protein>
<proteinExistence type="predicted"/>
<reference evidence="1 2" key="1">
    <citation type="submission" date="2019-02" db="EMBL/GenBank/DDBJ databases">
        <title>Deep-cultivation of Planctomycetes and their phenomic and genomic characterization uncovers novel biology.</title>
        <authorList>
            <person name="Wiegand S."/>
            <person name="Jogler M."/>
            <person name="Boedeker C."/>
            <person name="Pinto D."/>
            <person name="Vollmers J."/>
            <person name="Rivas-Marin E."/>
            <person name="Kohn T."/>
            <person name="Peeters S.H."/>
            <person name="Heuer A."/>
            <person name="Rast P."/>
            <person name="Oberbeckmann S."/>
            <person name="Bunk B."/>
            <person name="Jeske O."/>
            <person name="Meyerdierks A."/>
            <person name="Storesund J.E."/>
            <person name="Kallscheuer N."/>
            <person name="Luecker S."/>
            <person name="Lage O.M."/>
            <person name="Pohl T."/>
            <person name="Merkel B.J."/>
            <person name="Hornburger P."/>
            <person name="Mueller R.-W."/>
            <person name="Bruemmer F."/>
            <person name="Labrenz M."/>
            <person name="Spormann A.M."/>
            <person name="Op den Camp H."/>
            <person name="Overmann J."/>
            <person name="Amann R."/>
            <person name="Jetten M.S.M."/>
            <person name="Mascher T."/>
            <person name="Medema M.H."/>
            <person name="Devos D.P."/>
            <person name="Kaster A.-K."/>
            <person name="Ovreas L."/>
            <person name="Rohde M."/>
            <person name="Galperin M.Y."/>
            <person name="Jogler C."/>
        </authorList>
    </citation>
    <scope>NUCLEOTIDE SEQUENCE [LARGE SCALE GENOMIC DNA]</scope>
    <source>
        <strain evidence="1 2">FF011L</strain>
    </source>
</reference>
<evidence type="ECO:0000313" key="2">
    <source>
        <dbReference type="Proteomes" id="UP000320672"/>
    </source>
</evidence>
<sequence length="55" mass="5817">MSQGNTSPSSLVAVANAAHVAGDKPLLESTKRLLEKQFGIVIRFTRPTKPNGGPK</sequence>
<dbReference type="KEGG" id="rml:FF011L_06340"/>
<dbReference type="Proteomes" id="UP000320672">
    <property type="component" value="Chromosome"/>
</dbReference>
<accession>A0A517MAK0</accession>
<keyword evidence="2" id="KW-1185">Reference proteome</keyword>
<dbReference type="AlphaFoldDB" id="A0A517MAK0"/>
<dbReference type="EMBL" id="CP036262">
    <property type="protein sequence ID" value="QDS91898.1"/>
    <property type="molecule type" value="Genomic_DNA"/>
</dbReference>
<dbReference type="RefSeq" id="WP_218932982.1">
    <property type="nucleotide sequence ID" value="NZ_CP036262.1"/>
</dbReference>
<evidence type="ECO:0000313" key="1">
    <source>
        <dbReference type="EMBL" id="QDS91898.1"/>
    </source>
</evidence>
<gene>
    <name evidence="1" type="ORF">FF011L_06340</name>
</gene>
<name>A0A517MAK0_9BACT</name>
<organism evidence="1 2">
    <name type="scientific">Roseimaritima multifibrata</name>
    <dbReference type="NCBI Taxonomy" id="1930274"/>
    <lineage>
        <taxon>Bacteria</taxon>
        <taxon>Pseudomonadati</taxon>
        <taxon>Planctomycetota</taxon>
        <taxon>Planctomycetia</taxon>
        <taxon>Pirellulales</taxon>
        <taxon>Pirellulaceae</taxon>
        <taxon>Roseimaritima</taxon>
    </lineage>
</organism>